<reference evidence="2" key="1">
    <citation type="submission" date="2010-04" db="EMBL/GenBank/DDBJ databases">
        <title>Complete sequence of Thiomonas intermedia K12.</title>
        <authorList>
            <consortium name="US DOE Joint Genome Institute"/>
            <person name="Lucas S."/>
            <person name="Copeland A."/>
            <person name="Lapidus A."/>
            <person name="Cheng J.-F."/>
            <person name="Bruce D."/>
            <person name="Goodwin L."/>
            <person name="Pitluck S."/>
            <person name="Davenport K."/>
            <person name="Detter J.C."/>
            <person name="Han C."/>
            <person name="Tapia R."/>
            <person name="Land M."/>
            <person name="Hauser L."/>
            <person name="Kyrpides N."/>
            <person name="Ovchinnikova G."/>
            <person name="Kerfeld C.A."/>
            <person name="Cannon G.C."/>
            <person name="Heinhorst S."/>
            <person name="Woyke T."/>
        </authorList>
    </citation>
    <scope>NUCLEOTIDE SEQUENCE [LARGE SCALE GENOMIC DNA]</scope>
    <source>
        <strain evidence="2">K12</strain>
    </source>
</reference>
<dbReference type="KEGG" id="tin:Tint_2462"/>
<dbReference type="Gene3D" id="1.10.10.10">
    <property type="entry name" value="Winged helix-like DNA-binding domain superfamily/Winged helix DNA-binding domain"/>
    <property type="match status" value="1"/>
</dbReference>
<name>D5X5B5_THIK1</name>
<dbReference type="AlphaFoldDB" id="D5X5B5"/>
<gene>
    <name evidence="2" type="ordered locus">Tint_2462</name>
</gene>
<dbReference type="InterPro" id="IPR036388">
    <property type="entry name" value="WH-like_DNA-bd_sf"/>
</dbReference>
<dbReference type="PROSITE" id="PS51197">
    <property type="entry name" value="HTH_RRF2_2"/>
    <property type="match status" value="1"/>
</dbReference>
<protein>
    <submittedName>
        <fullName evidence="2">Transcriptional regulator, BadM/Rrf2 family</fullName>
    </submittedName>
</protein>
<accession>D5X5B5</accession>
<dbReference type="GO" id="GO:0003677">
    <property type="term" value="F:DNA binding"/>
    <property type="evidence" value="ECO:0007669"/>
    <property type="project" value="UniProtKB-KW"/>
</dbReference>
<dbReference type="PANTHER" id="PTHR33221">
    <property type="entry name" value="WINGED HELIX-TURN-HELIX TRANSCRIPTIONAL REGULATOR, RRF2 FAMILY"/>
    <property type="match status" value="1"/>
</dbReference>
<dbReference type="InterPro" id="IPR030489">
    <property type="entry name" value="TR_Rrf2-type_CS"/>
</dbReference>
<dbReference type="InterPro" id="IPR000944">
    <property type="entry name" value="Tscrpt_reg_Rrf2"/>
</dbReference>
<dbReference type="InterPro" id="IPR036390">
    <property type="entry name" value="WH_DNA-bd_sf"/>
</dbReference>
<organism evidence="2">
    <name type="scientific">Thiomonas intermedia (strain K12)</name>
    <name type="common">Thiobacillus intermedius</name>
    <dbReference type="NCBI Taxonomy" id="75379"/>
    <lineage>
        <taxon>Bacteria</taxon>
        <taxon>Pseudomonadati</taxon>
        <taxon>Pseudomonadota</taxon>
        <taxon>Betaproteobacteria</taxon>
        <taxon>Burkholderiales</taxon>
        <taxon>Thiomonas</taxon>
    </lineage>
</organism>
<dbReference type="eggNOG" id="COG1959">
    <property type="taxonomic scope" value="Bacteria"/>
</dbReference>
<dbReference type="Pfam" id="PF02082">
    <property type="entry name" value="Rrf2"/>
    <property type="match status" value="1"/>
</dbReference>
<dbReference type="SUPFAM" id="SSF46785">
    <property type="entry name" value="Winged helix' DNA-binding domain"/>
    <property type="match status" value="1"/>
</dbReference>
<proteinExistence type="predicted"/>
<evidence type="ECO:0000313" key="2">
    <source>
        <dbReference type="EMBL" id="ADG31808.1"/>
    </source>
</evidence>
<evidence type="ECO:0000256" key="1">
    <source>
        <dbReference type="ARBA" id="ARBA00023125"/>
    </source>
</evidence>
<sequence length="146" mass="15950">MRLTSFSDFGLRALLVLAGSERETWSSVELAAKLDISRDHLIKVLQRLAAGGYVQTTRGAGGGVRLARRATAIRIGEVLQWLEDDAPLTECFRDDGGQCLLTGFCALRPKLERARRAFYAALNETTLADCLNPALRKFVAVPLSTA</sequence>
<dbReference type="PROSITE" id="PS01332">
    <property type="entry name" value="HTH_RRF2_1"/>
    <property type="match status" value="1"/>
</dbReference>
<dbReference type="NCBIfam" id="TIGR00738">
    <property type="entry name" value="rrf2_super"/>
    <property type="match status" value="1"/>
</dbReference>
<dbReference type="EMBL" id="CP002021">
    <property type="protein sequence ID" value="ADG31808.1"/>
    <property type="molecule type" value="Genomic_DNA"/>
</dbReference>
<dbReference type="GO" id="GO:0005829">
    <property type="term" value="C:cytosol"/>
    <property type="evidence" value="ECO:0007669"/>
    <property type="project" value="TreeGrafter"/>
</dbReference>
<dbReference type="GO" id="GO:0003700">
    <property type="term" value="F:DNA-binding transcription factor activity"/>
    <property type="evidence" value="ECO:0007669"/>
    <property type="project" value="TreeGrafter"/>
</dbReference>
<dbReference type="BioCyc" id="TINT75379:TINT_RS12340-MONOMER"/>
<dbReference type="HOGENOM" id="CLU_107144_2_1_4"/>
<dbReference type="PANTHER" id="PTHR33221:SF4">
    <property type="entry name" value="HTH-TYPE TRANSCRIPTIONAL REPRESSOR NSRR"/>
    <property type="match status" value="1"/>
</dbReference>
<dbReference type="STRING" id="75379.Tint_2462"/>
<keyword evidence="1" id="KW-0238">DNA-binding</keyword>